<keyword evidence="10" id="KW-1185">Reference proteome</keyword>
<dbReference type="EMBL" id="KQ474073">
    <property type="protein sequence ID" value="KPV78583.1"/>
    <property type="molecule type" value="Genomic_DNA"/>
</dbReference>
<feature type="compositionally biased region" description="Basic and acidic residues" evidence="7">
    <location>
        <begin position="826"/>
        <end position="864"/>
    </location>
</feature>
<feature type="coiled-coil region" evidence="6">
    <location>
        <begin position="705"/>
        <end position="732"/>
    </location>
</feature>
<dbReference type="GeneID" id="28973397"/>
<evidence type="ECO:0000313" key="9">
    <source>
        <dbReference type="EMBL" id="KPV78583.1"/>
    </source>
</evidence>
<feature type="domain" description="PCI" evidence="8">
    <location>
        <begin position="346"/>
        <end position="533"/>
    </location>
</feature>
<name>A0A194SCX1_RHOGW</name>
<accession>A0A194SCX1</accession>
<dbReference type="PANTHER" id="PTHR14005">
    <property type="entry name" value="EUKARYOTIC TRANSLATION INITIATION FACTOR 3, THETA SUBUNIT"/>
    <property type="match status" value="1"/>
</dbReference>
<keyword evidence="5 6" id="KW-0648">Protein biosynthesis</keyword>
<dbReference type="Gene3D" id="4.10.860.10">
    <property type="entry name" value="UVR domain"/>
    <property type="match status" value="1"/>
</dbReference>
<comment type="function">
    <text evidence="6">RNA-binding component of the eukaryotic translation initiation factor 3 (eIF-3) complex, which is involved in protein synthesis of a specialized repertoire of mRNAs and, together with other initiation factors, stimulates binding of mRNA and methionyl-tRNAi to the 40S ribosome. The eIF-3 complex specifically targets and initiates translation of a subset of mRNAs involved in cell proliferation.</text>
</comment>
<keyword evidence="6" id="KW-0175">Coiled coil</keyword>
<dbReference type="InterPro" id="IPR000717">
    <property type="entry name" value="PCI_dom"/>
</dbReference>
<dbReference type="STRING" id="578459.A0A194SCX1"/>
<dbReference type="HAMAP" id="MF_03000">
    <property type="entry name" value="eIF3a"/>
    <property type="match status" value="1"/>
</dbReference>
<sequence length="1080" mass="118909">MVEREAQLDEGLGVRRLGRELEVTDDGRCGECERADELLSVGQPLAALSSISEVFSSRRFRMTPLSVLEPIMLKFLELCVDLRKGRTAKDGLILYKNVAQNTSVQSVEVTIQKLLDLSRAKLQDALAKVNEIEGAPADGDLDDLEATETPESLLLSAVSEEKTRDRTYRTLVTPWLRFLWESYRTALDILRNNARLEVLYQTVCHEAFQFCLEHQRKTEFRRLCETLRSHLASSQKYTHQSHSINLNEPDTLQRHLDTRFQQLNTAVELELWQEAFRTAEDIHTLVGMSKRAPKASVMASFYDKMAKVFAVGNNFLFHAAAYGKLYSLHAARVALTGGADGTDAELDKMASRVLLAALAVPLGSGVESAKRVDGTDEGEGKGRLNRLASLIGLGAAPTRGGLLNDALARHVLKRVSPELRDLYHTLEVDFNPLSITRKIEPILAELDKNPDTARYVAPLKDVVLARLFHQLAQVYASLKIDRVVRLARFSSDADAASTRLRVERYVTEACRRGDVDVTLDHASGSIKFTEDLFGDEASTASNAHDALQPSQSALLRTHLARLASTLHDTLQRVGSPAATTDGPVAARAAAFENLSSAVADERETALARVQIIQRRKELADEQAARKDKEEQHLRTLRAQQLADEEQQRQKDELKKRELERIRKEVEKVKADEAKKVAESLIQGGLKVDMQKLPELSAGDLVQLQVQQIEKDKKSLAQKLATAYKRLDHLERAFRKEEIPLIAEDYQRQQTRDREAFEAAQVMRAEQSQREHAQGLAIKQSLQRILPDYEAFRARAEKESRAAFEREQERLKEQLEEAKAERRRAHLDKLEQERQEARYREEQEAREAEERERIEERRRAADEQAKAAAAARLAERKAEQDAIMAKARQQAQREEEALARRAGGGAAARPAGAAAAAATPAPIGSAEWRRQRDAAAAPPSGAAPPSSERPRFQLQPRSSETGASSPSGERPRLNLAPRSSPRAEAPPAPAAAAAASPAPERPSSTGPGGRWVPPSQRGGAASPAPAASSPDSSRPSTPGAAQPQGAPAPAAGAGGKWVPPSRRQGAPGAGAGGERPAGSRW</sequence>
<keyword evidence="4 6" id="KW-0694">RNA-binding</keyword>
<evidence type="ECO:0000256" key="6">
    <source>
        <dbReference type="HAMAP-Rule" id="MF_03000"/>
    </source>
</evidence>
<dbReference type="Proteomes" id="UP000053890">
    <property type="component" value="Unassembled WGS sequence"/>
</dbReference>
<feature type="coiled-coil region" evidence="6">
    <location>
        <begin position="619"/>
        <end position="678"/>
    </location>
</feature>
<feature type="compositionally biased region" description="Low complexity" evidence="7">
    <location>
        <begin position="906"/>
        <end position="925"/>
    </location>
</feature>
<dbReference type="InterPro" id="IPR054711">
    <property type="entry name" value="eIF3a_PCI_TPR-like"/>
</dbReference>
<feature type="compositionally biased region" description="Low complexity" evidence="7">
    <location>
        <begin position="1012"/>
        <end position="1050"/>
    </location>
</feature>
<comment type="subunit">
    <text evidence="6">Component of the eukaryotic translation initiation factor 3 (eIF-3) complex.</text>
</comment>
<reference evidence="9 10" key="1">
    <citation type="journal article" date="2015" name="Front. Microbiol.">
        <title>Genome sequence of the plant growth promoting endophytic yeast Rhodotorula graminis WP1.</title>
        <authorList>
            <person name="Firrincieli A."/>
            <person name="Otillar R."/>
            <person name="Salamov A."/>
            <person name="Schmutz J."/>
            <person name="Khan Z."/>
            <person name="Redman R.S."/>
            <person name="Fleck N.D."/>
            <person name="Lindquist E."/>
            <person name="Grigoriev I.V."/>
            <person name="Doty S.L."/>
        </authorList>
    </citation>
    <scope>NUCLEOTIDE SEQUENCE [LARGE SCALE GENOMIC DNA]</scope>
    <source>
        <strain evidence="9 10">WP1</strain>
    </source>
</reference>
<feature type="region of interest" description="Disordered" evidence="7">
    <location>
        <begin position="814"/>
        <end position="1080"/>
    </location>
</feature>
<keyword evidence="3 6" id="KW-0396">Initiation factor</keyword>
<dbReference type="GO" id="GO:0002188">
    <property type="term" value="P:translation reinitiation"/>
    <property type="evidence" value="ECO:0007669"/>
    <property type="project" value="TreeGrafter"/>
</dbReference>
<keyword evidence="2 6" id="KW-0963">Cytoplasm</keyword>
<evidence type="ECO:0000256" key="1">
    <source>
        <dbReference type="ARBA" id="ARBA00004496"/>
    </source>
</evidence>
<dbReference type="Gene3D" id="1.25.40.860">
    <property type="match status" value="2"/>
</dbReference>
<proteinExistence type="inferred from homology"/>
<evidence type="ECO:0000256" key="5">
    <source>
        <dbReference type="ARBA" id="ARBA00022917"/>
    </source>
</evidence>
<evidence type="ECO:0000256" key="3">
    <source>
        <dbReference type="ARBA" id="ARBA00022540"/>
    </source>
</evidence>
<evidence type="ECO:0000313" key="10">
    <source>
        <dbReference type="Proteomes" id="UP000053890"/>
    </source>
</evidence>
<evidence type="ECO:0000256" key="4">
    <source>
        <dbReference type="ARBA" id="ARBA00022884"/>
    </source>
</evidence>
<dbReference type="GO" id="GO:0001732">
    <property type="term" value="P:formation of cytoplasmic translation initiation complex"/>
    <property type="evidence" value="ECO:0007669"/>
    <property type="project" value="UniProtKB-UniRule"/>
</dbReference>
<comment type="similarity">
    <text evidence="6">Belongs to the eIF-3 subunit A family.</text>
</comment>
<evidence type="ECO:0000256" key="2">
    <source>
        <dbReference type="ARBA" id="ARBA00022490"/>
    </source>
</evidence>
<protein>
    <recommendedName>
        <fullName evidence="6">Eukaryotic translation initiation factor 3 subunit A</fullName>
        <shortName evidence="6">eIF3a</shortName>
    </recommendedName>
    <alternativeName>
        <fullName evidence="6">Eukaryotic translation initiation factor 3 110 kDa subunit homolog</fullName>
        <shortName evidence="6">eIF3 p110</shortName>
    </alternativeName>
    <alternativeName>
        <fullName evidence="6">Translation initiation factor eIF3, p110 subunit homolog</fullName>
    </alternativeName>
</protein>
<dbReference type="PANTHER" id="PTHR14005:SF0">
    <property type="entry name" value="EUKARYOTIC TRANSLATION INITIATION FACTOR 3 SUBUNIT A"/>
    <property type="match status" value="1"/>
</dbReference>
<feature type="compositionally biased region" description="Polar residues" evidence="7">
    <location>
        <begin position="954"/>
        <end position="966"/>
    </location>
</feature>
<dbReference type="RefSeq" id="XP_018274632.1">
    <property type="nucleotide sequence ID" value="XM_018412948.1"/>
</dbReference>
<dbReference type="OMA" id="EHITNKR"/>
<dbReference type="OrthoDB" id="18884at2759"/>
<dbReference type="FunFam" id="4.10.860.10:FF:000001">
    <property type="entry name" value="Eukaryotic translation initiation factor 3 subunit A"/>
    <property type="match status" value="1"/>
</dbReference>
<dbReference type="GO" id="GO:0016282">
    <property type="term" value="C:eukaryotic 43S preinitiation complex"/>
    <property type="evidence" value="ECO:0007669"/>
    <property type="project" value="UniProtKB-UniRule"/>
</dbReference>
<feature type="compositionally biased region" description="Low complexity" evidence="7">
    <location>
        <begin position="933"/>
        <end position="945"/>
    </location>
</feature>
<organism evidence="9 10">
    <name type="scientific">Rhodotorula graminis (strain WP1)</name>
    <dbReference type="NCBI Taxonomy" id="578459"/>
    <lineage>
        <taxon>Eukaryota</taxon>
        <taxon>Fungi</taxon>
        <taxon>Dikarya</taxon>
        <taxon>Basidiomycota</taxon>
        <taxon>Pucciniomycotina</taxon>
        <taxon>Microbotryomycetes</taxon>
        <taxon>Sporidiobolales</taxon>
        <taxon>Sporidiobolaceae</taxon>
        <taxon>Rhodotorula</taxon>
    </lineage>
</organism>
<dbReference type="GO" id="GO:0043614">
    <property type="term" value="C:multi-eIF complex"/>
    <property type="evidence" value="ECO:0007669"/>
    <property type="project" value="TreeGrafter"/>
</dbReference>
<dbReference type="PROSITE" id="PS50250">
    <property type="entry name" value="PCI"/>
    <property type="match status" value="1"/>
</dbReference>
<dbReference type="GO" id="GO:0033290">
    <property type="term" value="C:eukaryotic 48S preinitiation complex"/>
    <property type="evidence" value="ECO:0007669"/>
    <property type="project" value="UniProtKB-UniRule"/>
</dbReference>
<evidence type="ECO:0000259" key="8">
    <source>
        <dbReference type="PROSITE" id="PS50250"/>
    </source>
</evidence>
<feature type="compositionally biased region" description="Low complexity" evidence="7">
    <location>
        <begin position="989"/>
        <end position="1003"/>
    </location>
</feature>
<gene>
    <name evidence="6" type="primary">TIF32</name>
    <name evidence="9" type="ORF">RHOBADRAFT_31158</name>
</gene>
<dbReference type="GO" id="GO:0071541">
    <property type="term" value="C:eukaryotic translation initiation factor 3 complex, eIF3m"/>
    <property type="evidence" value="ECO:0007669"/>
    <property type="project" value="TreeGrafter"/>
</dbReference>
<dbReference type="GO" id="GO:0003743">
    <property type="term" value="F:translation initiation factor activity"/>
    <property type="evidence" value="ECO:0007669"/>
    <property type="project" value="UniProtKB-UniRule"/>
</dbReference>
<comment type="subcellular location">
    <subcellularLocation>
        <location evidence="1 6">Cytoplasm</location>
    </subcellularLocation>
</comment>
<dbReference type="AlphaFoldDB" id="A0A194SCX1"/>
<dbReference type="GO" id="GO:0071540">
    <property type="term" value="C:eukaryotic translation initiation factor 3 complex, eIF3e"/>
    <property type="evidence" value="ECO:0007669"/>
    <property type="project" value="TreeGrafter"/>
</dbReference>
<dbReference type="InterPro" id="IPR027512">
    <property type="entry name" value="EIF3A"/>
</dbReference>
<evidence type="ECO:0000256" key="7">
    <source>
        <dbReference type="SAM" id="MobiDB-lite"/>
    </source>
</evidence>
<dbReference type="Pfam" id="PF22591">
    <property type="entry name" value="eIF3a_PCI_TPR-like"/>
    <property type="match status" value="1"/>
</dbReference>
<dbReference type="GO" id="GO:0003729">
    <property type="term" value="F:mRNA binding"/>
    <property type="evidence" value="ECO:0007669"/>
    <property type="project" value="TreeGrafter"/>
</dbReference>